<sequence length="327" mass="38179">MANAHFEIGIQFNGIKGSYYSLYKNNNIANLTNVPVSKRGKFIEFSQILESEEAQFQQFQLYAYSDSNWDASIPIKKQITDMLNNAVQQNQPIQIQFKVTYQIIRTLDKTLKDCNGEGIYLPNFHISLLRLLTIGNTYLAKPFDNLSAEQQQKYTKDAHLNLKCKLDNESQKFDNNIQYWILTESKQEYKNKNHDEFNDGIKFYILSDKYSSALLGFSIITIYTSVILVIGKVIKSVFSGNIDMLMYSEQPFPDKLIKVCEAIGYSRTKRDLIKENLLYYELIDLLRSPEIIKMLTGSYSKMIKDQRKKWLENEENLEILRLKKKQQ</sequence>
<evidence type="ECO:0000256" key="1">
    <source>
        <dbReference type="SAM" id="Phobius"/>
    </source>
</evidence>
<dbReference type="STRING" id="857967.G0QNI8"/>
<reference evidence="3 4" key="1">
    <citation type="submission" date="2011-07" db="EMBL/GenBank/DDBJ databases">
        <authorList>
            <person name="Coyne R."/>
            <person name="Brami D."/>
            <person name="Johnson J."/>
            <person name="Hostetler J."/>
            <person name="Hannick L."/>
            <person name="Clark T."/>
            <person name="Cassidy-Hanley D."/>
            <person name="Inman J."/>
        </authorList>
    </citation>
    <scope>NUCLEOTIDE SEQUENCE [LARGE SCALE GENOMIC DNA]</scope>
    <source>
        <strain evidence="3 4">G5</strain>
    </source>
</reference>
<feature type="domain" description="Piezo non-specific cation channel cap" evidence="2">
    <location>
        <begin position="105"/>
        <end position="297"/>
    </location>
</feature>
<evidence type="ECO:0000259" key="2">
    <source>
        <dbReference type="Pfam" id="PF12166"/>
    </source>
</evidence>
<dbReference type="AlphaFoldDB" id="G0QNI8"/>
<evidence type="ECO:0000313" key="3">
    <source>
        <dbReference type="EMBL" id="EGR33222.1"/>
    </source>
</evidence>
<dbReference type="InParanoid" id="G0QNI8"/>
<keyword evidence="1" id="KW-1133">Transmembrane helix</keyword>
<dbReference type="GO" id="GO:0050982">
    <property type="term" value="P:detection of mechanical stimulus"/>
    <property type="evidence" value="ECO:0007669"/>
    <property type="project" value="TreeGrafter"/>
</dbReference>
<dbReference type="GeneID" id="14909396"/>
<dbReference type="InterPro" id="IPR027272">
    <property type="entry name" value="Piezo"/>
</dbReference>
<evidence type="ECO:0000313" key="4">
    <source>
        <dbReference type="Proteomes" id="UP000008983"/>
    </source>
</evidence>
<protein>
    <recommendedName>
        <fullName evidence="2">Piezo non-specific cation channel cap domain-containing protein</fullName>
    </recommendedName>
</protein>
<dbReference type="GO" id="GO:0042391">
    <property type="term" value="P:regulation of membrane potential"/>
    <property type="evidence" value="ECO:0007669"/>
    <property type="project" value="TreeGrafter"/>
</dbReference>
<accession>G0QNI8</accession>
<dbReference type="OMA" id="RAPKYDK"/>
<dbReference type="GO" id="GO:0005261">
    <property type="term" value="F:monoatomic cation channel activity"/>
    <property type="evidence" value="ECO:0007669"/>
    <property type="project" value="TreeGrafter"/>
</dbReference>
<keyword evidence="4" id="KW-1185">Reference proteome</keyword>
<dbReference type="eggNOG" id="KOG1893">
    <property type="taxonomic scope" value="Eukaryota"/>
</dbReference>
<keyword evidence="1" id="KW-0812">Transmembrane</keyword>
<keyword evidence="1" id="KW-0472">Membrane</keyword>
<proteinExistence type="predicted"/>
<dbReference type="PANTHER" id="PTHR13167:SF25">
    <property type="entry name" value="PIEZO-TYPE MECHANOSENSITIVE ION CHANNEL COMPONENT"/>
    <property type="match status" value="1"/>
</dbReference>
<dbReference type="GO" id="GO:0008381">
    <property type="term" value="F:mechanosensitive monoatomic ion channel activity"/>
    <property type="evidence" value="ECO:0007669"/>
    <property type="project" value="InterPro"/>
</dbReference>
<dbReference type="EMBL" id="GL983490">
    <property type="protein sequence ID" value="EGR33222.1"/>
    <property type="molecule type" value="Genomic_DNA"/>
</dbReference>
<dbReference type="PANTHER" id="PTHR13167">
    <property type="entry name" value="PIEZO-TYPE MECHANOSENSITIVE ION CHANNEL COMPONENT"/>
    <property type="match status" value="1"/>
</dbReference>
<organism evidence="3 4">
    <name type="scientific">Ichthyophthirius multifiliis</name>
    <name type="common">White spot disease agent</name>
    <name type="synonym">Ich</name>
    <dbReference type="NCBI Taxonomy" id="5932"/>
    <lineage>
        <taxon>Eukaryota</taxon>
        <taxon>Sar</taxon>
        <taxon>Alveolata</taxon>
        <taxon>Ciliophora</taxon>
        <taxon>Intramacronucleata</taxon>
        <taxon>Oligohymenophorea</taxon>
        <taxon>Hymenostomatida</taxon>
        <taxon>Ophryoglenina</taxon>
        <taxon>Ichthyophthirius</taxon>
    </lineage>
</organism>
<gene>
    <name evidence="3" type="ORF">IMG5_058980</name>
</gene>
<dbReference type="Pfam" id="PF12166">
    <property type="entry name" value="Piezo_cap"/>
    <property type="match status" value="1"/>
</dbReference>
<dbReference type="Proteomes" id="UP000008983">
    <property type="component" value="Unassembled WGS sequence"/>
</dbReference>
<dbReference type="GO" id="GO:0016020">
    <property type="term" value="C:membrane"/>
    <property type="evidence" value="ECO:0007669"/>
    <property type="project" value="InterPro"/>
</dbReference>
<feature type="transmembrane region" description="Helical" evidence="1">
    <location>
        <begin position="213"/>
        <end position="234"/>
    </location>
</feature>
<dbReference type="InterPro" id="IPR031334">
    <property type="entry name" value="Piezo_cap_dom"/>
</dbReference>
<dbReference type="RefSeq" id="XP_004037208.1">
    <property type="nucleotide sequence ID" value="XM_004037160.1"/>
</dbReference>
<dbReference type="GO" id="GO:0071260">
    <property type="term" value="P:cellular response to mechanical stimulus"/>
    <property type="evidence" value="ECO:0007669"/>
    <property type="project" value="TreeGrafter"/>
</dbReference>
<name>G0QNI8_ICHMU</name>
<dbReference type="OrthoDB" id="303066at2759"/>